<keyword evidence="1" id="KW-0472">Membrane</keyword>
<evidence type="ECO:0000256" key="1">
    <source>
        <dbReference type="SAM" id="Phobius"/>
    </source>
</evidence>
<dbReference type="Proteomes" id="UP000067243">
    <property type="component" value="Chromosome"/>
</dbReference>
<accession>A0A0K1P4Q0</accession>
<protein>
    <recommendedName>
        <fullName evidence="4">Transmembrane protein</fullName>
    </recommendedName>
</protein>
<keyword evidence="1" id="KW-0812">Transmembrane</keyword>
<feature type="transmembrane region" description="Helical" evidence="1">
    <location>
        <begin position="91"/>
        <end position="111"/>
    </location>
</feature>
<dbReference type="EMBL" id="CP012328">
    <property type="protein sequence ID" value="AKU79266.1"/>
    <property type="molecule type" value="Genomic_DNA"/>
</dbReference>
<evidence type="ECO:0008006" key="4">
    <source>
        <dbReference type="Google" id="ProtNLM"/>
    </source>
</evidence>
<dbReference type="AlphaFoldDB" id="A0A0K1P4Q0"/>
<evidence type="ECO:0000313" key="3">
    <source>
        <dbReference type="Proteomes" id="UP000067243"/>
    </source>
</evidence>
<feature type="transmembrane region" description="Helical" evidence="1">
    <location>
        <begin position="51"/>
        <end position="71"/>
    </location>
</feature>
<keyword evidence="1" id="KW-1133">Transmembrane helix</keyword>
<organism evidence="2 3">
    <name type="scientific">Spiroplasma turonicum</name>
    <dbReference type="NCBI Taxonomy" id="216946"/>
    <lineage>
        <taxon>Bacteria</taxon>
        <taxon>Bacillati</taxon>
        <taxon>Mycoplasmatota</taxon>
        <taxon>Mollicutes</taxon>
        <taxon>Entomoplasmatales</taxon>
        <taxon>Spiroplasmataceae</taxon>
        <taxon>Spiroplasma</taxon>
    </lineage>
</organism>
<sequence>MRPDGISKAGAIVSIVFAGLIIFVSILCALAFGITAIAASSAQENKNGYSGATAAVASTVIIVFFIIYASIQIPTIVLCSLMLKGKLKSNIAPGVVALILSGLIGGILILCGKME</sequence>
<dbReference type="RefSeq" id="WP_075047883.1">
    <property type="nucleotide sequence ID" value="NZ_CP012328.1"/>
</dbReference>
<proteinExistence type="predicted"/>
<keyword evidence="3" id="KW-1185">Reference proteome</keyword>
<gene>
    <name evidence="2" type="ORF">STURON_0020</name>
</gene>
<feature type="transmembrane region" description="Helical" evidence="1">
    <location>
        <begin position="12"/>
        <end position="39"/>
    </location>
</feature>
<reference evidence="2 3" key="1">
    <citation type="journal article" date="2015" name="Genome Announc.">
        <title>Complete Genome Sequence of Spiroplasma turonicum Strain Tab4cT, a Parasite of a Horse Fly, Haematopota sp. (Diptera: Tabanidae).</title>
        <authorList>
            <person name="Davis R.E."/>
            <person name="Shao J."/>
            <person name="Zhao Y."/>
            <person name="Gasparich G.E."/>
            <person name="Gaynor B.J."/>
            <person name="Donofrio N."/>
        </authorList>
    </citation>
    <scope>NUCLEOTIDE SEQUENCE [LARGE SCALE GENOMIC DNA]</scope>
    <source>
        <strain evidence="2 3">Tab4c</strain>
    </source>
</reference>
<evidence type="ECO:0000313" key="2">
    <source>
        <dbReference type="EMBL" id="AKU79266.1"/>
    </source>
</evidence>
<name>A0A0K1P4Q0_9MOLU</name>
<dbReference type="KEGG" id="stur:STURON_0020"/>
<dbReference type="STRING" id="216946.STURO_v1c00200"/>
<dbReference type="PATRIC" id="fig|216946.3.peg.20"/>